<dbReference type="Proteomes" id="UP001198901">
    <property type="component" value="Unassembled WGS sequence"/>
</dbReference>
<gene>
    <name evidence="1" type="ORF">LBU54_10610</name>
</gene>
<keyword evidence="2" id="KW-1185">Reference proteome</keyword>
<organism evidence="1 2">
    <name type="scientific">Winogradskyella alexanderae</name>
    <dbReference type="NCBI Taxonomy" id="2877123"/>
    <lineage>
        <taxon>Bacteria</taxon>
        <taxon>Pseudomonadati</taxon>
        <taxon>Bacteroidota</taxon>
        <taxon>Flavobacteriia</taxon>
        <taxon>Flavobacteriales</taxon>
        <taxon>Flavobacteriaceae</taxon>
        <taxon>Winogradskyella</taxon>
    </lineage>
</organism>
<sequence>MIRIKFLLFCYLFFSGSVLLAQRFEIKGQLIADDDVEGIHILNTSAPKYTVSDEKGNFAIEVKLSDTLFISSLKYQPKEVVISQSTLDSRTLRIFLTEKVNELDEVIVGKILTGSLESDLQNSDVEPEINFYDLGIPGFKGKPLTINERKLFDADGGPDILSLSGGPFGGGLGVNFHKLLNRISGRTKKLRLIVDLDNRDACISRLRQEYESILFEDLDLAENLRAEYFLYCQEDEGFLDLCARKNDIEAIDFLKLKLNTYLNNQKSTVKN</sequence>
<dbReference type="InterPro" id="IPR008969">
    <property type="entry name" value="CarboxyPept-like_regulatory"/>
</dbReference>
<name>A0ABS7XU87_9FLAO</name>
<dbReference type="SUPFAM" id="SSF49464">
    <property type="entry name" value="Carboxypeptidase regulatory domain-like"/>
    <property type="match status" value="1"/>
</dbReference>
<accession>A0ABS7XU87</accession>
<dbReference type="RefSeq" id="WP_224529199.1">
    <property type="nucleotide sequence ID" value="NZ_JAIUJR010000006.1"/>
</dbReference>
<dbReference type="Pfam" id="PF13715">
    <property type="entry name" value="CarbopepD_reg_2"/>
    <property type="match status" value="1"/>
</dbReference>
<dbReference type="EMBL" id="JAIUJR010000006">
    <property type="protein sequence ID" value="MCA0133034.1"/>
    <property type="molecule type" value="Genomic_DNA"/>
</dbReference>
<evidence type="ECO:0000313" key="2">
    <source>
        <dbReference type="Proteomes" id="UP001198901"/>
    </source>
</evidence>
<comment type="caution">
    <text evidence="1">The sequence shown here is derived from an EMBL/GenBank/DDBJ whole genome shotgun (WGS) entry which is preliminary data.</text>
</comment>
<protein>
    <submittedName>
        <fullName evidence="1">Carboxypeptidase-like regulatory domain-containing protein</fullName>
    </submittedName>
</protein>
<reference evidence="2" key="1">
    <citation type="submission" date="2023-07" db="EMBL/GenBank/DDBJ databases">
        <authorList>
            <person name="Yue Y."/>
        </authorList>
    </citation>
    <scope>NUCLEOTIDE SEQUENCE [LARGE SCALE GENOMIC DNA]</scope>
    <source>
        <strain evidence="2">D23</strain>
    </source>
</reference>
<evidence type="ECO:0000313" key="1">
    <source>
        <dbReference type="EMBL" id="MCA0133034.1"/>
    </source>
</evidence>
<proteinExistence type="predicted"/>